<dbReference type="STRING" id="685588.A0A067SHA9"/>
<evidence type="ECO:0000259" key="2">
    <source>
        <dbReference type="Pfam" id="PF24883"/>
    </source>
</evidence>
<dbReference type="InterPro" id="IPR027417">
    <property type="entry name" value="P-loop_NTPase"/>
</dbReference>
<keyword evidence="4" id="KW-1185">Reference proteome</keyword>
<reference evidence="4" key="1">
    <citation type="journal article" date="2014" name="Proc. Natl. Acad. Sci. U.S.A.">
        <title>Extensive sampling of basidiomycete genomes demonstrates inadequacy of the white-rot/brown-rot paradigm for wood decay fungi.</title>
        <authorList>
            <person name="Riley R."/>
            <person name="Salamov A.A."/>
            <person name="Brown D.W."/>
            <person name="Nagy L.G."/>
            <person name="Floudas D."/>
            <person name="Held B.W."/>
            <person name="Levasseur A."/>
            <person name="Lombard V."/>
            <person name="Morin E."/>
            <person name="Otillar R."/>
            <person name="Lindquist E.A."/>
            <person name="Sun H."/>
            <person name="LaButti K.M."/>
            <person name="Schmutz J."/>
            <person name="Jabbour D."/>
            <person name="Luo H."/>
            <person name="Baker S.E."/>
            <person name="Pisabarro A.G."/>
            <person name="Walton J.D."/>
            <person name="Blanchette R.A."/>
            <person name="Henrissat B."/>
            <person name="Martin F."/>
            <person name="Cullen D."/>
            <person name="Hibbett D.S."/>
            <person name="Grigoriev I.V."/>
        </authorList>
    </citation>
    <scope>NUCLEOTIDE SEQUENCE [LARGE SCALE GENOMIC DNA]</scope>
    <source>
        <strain evidence="4">CBS 339.88</strain>
    </source>
</reference>
<dbReference type="Gene3D" id="3.40.50.300">
    <property type="entry name" value="P-loop containing nucleotide triphosphate hydrolases"/>
    <property type="match status" value="1"/>
</dbReference>
<proteinExistence type="predicted"/>
<evidence type="ECO:0000313" key="4">
    <source>
        <dbReference type="Proteomes" id="UP000027222"/>
    </source>
</evidence>
<dbReference type="HOGENOM" id="CLU_000288_6_10_1"/>
<dbReference type="PANTHER" id="PTHR10039:SF14">
    <property type="entry name" value="NACHT DOMAIN-CONTAINING PROTEIN"/>
    <property type="match status" value="1"/>
</dbReference>
<feature type="domain" description="Nephrocystin 3-like N-terminal" evidence="2">
    <location>
        <begin position="84"/>
        <end position="240"/>
    </location>
</feature>
<dbReference type="InterPro" id="IPR056884">
    <property type="entry name" value="NPHP3-like_N"/>
</dbReference>
<accession>A0A067SHA9</accession>
<dbReference type="EMBL" id="KL142417">
    <property type="protein sequence ID" value="KDR67104.1"/>
    <property type="molecule type" value="Genomic_DNA"/>
</dbReference>
<dbReference type="PANTHER" id="PTHR10039">
    <property type="entry name" value="AMELOGENIN"/>
    <property type="match status" value="1"/>
</dbReference>
<name>A0A067SHA9_GALM3</name>
<dbReference type="AlphaFoldDB" id="A0A067SHA9"/>
<organism evidence="3 4">
    <name type="scientific">Galerina marginata (strain CBS 339.88)</name>
    <dbReference type="NCBI Taxonomy" id="685588"/>
    <lineage>
        <taxon>Eukaryota</taxon>
        <taxon>Fungi</taxon>
        <taxon>Dikarya</taxon>
        <taxon>Basidiomycota</taxon>
        <taxon>Agaricomycotina</taxon>
        <taxon>Agaricomycetes</taxon>
        <taxon>Agaricomycetidae</taxon>
        <taxon>Agaricales</taxon>
        <taxon>Agaricineae</taxon>
        <taxon>Strophariaceae</taxon>
        <taxon>Galerina</taxon>
    </lineage>
</organism>
<dbReference type="Pfam" id="PF24883">
    <property type="entry name" value="NPHP3_N"/>
    <property type="match status" value="1"/>
</dbReference>
<sequence length="482" mass="54739">MPTSMLGSQTLVTGGQFHQQINTHQHIHHHNLVSKGPWERLLEAASSTAFYNSNDVHDPPKCHPKTRVAVLDKIMNWIRGLNSETRDALIMWLYGPAGCGKSAIGRSIAELCYEEGILVASYFFSRSDPTRNHARSLVATIAYQASICFPDIRDRIVQTVDLDPLIFTRSLDAQILALIVEPLRERIEAGFFDAVTAARIVIIDGLDECDDRENQVKILSTISRALQQHHLPLIFLVASRPEHDIKHAFNVGYLKEITTRIALNDDYLPSDDIRLFLQDKFTEIKEVHPFKAQIPLPWPADEDMEKLVQKSSGQFIYASTVVKFISSSRHRPHLRLDITLGLRPADRDMPFAEIDALYRHILSSAEDQESVLRILTLLFVLALNEVSSIEQVLSLNSGDVSWLLCDLTSLISVEDRNDDKGTHWQELHAFHASLQDFLLDYSRSQGFYISDPLLCAELAHFCNHYLQGKYFFRVLNLSSKLQ</sequence>
<evidence type="ECO:0000256" key="1">
    <source>
        <dbReference type="ARBA" id="ARBA00022737"/>
    </source>
</evidence>
<protein>
    <recommendedName>
        <fullName evidence="2">Nephrocystin 3-like N-terminal domain-containing protein</fullName>
    </recommendedName>
</protein>
<dbReference type="OrthoDB" id="5967843at2759"/>
<evidence type="ECO:0000313" key="3">
    <source>
        <dbReference type="EMBL" id="KDR67104.1"/>
    </source>
</evidence>
<gene>
    <name evidence="3" type="ORF">GALMADRAFT_1129347</name>
</gene>
<dbReference type="SUPFAM" id="SSF52540">
    <property type="entry name" value="P-loop containing nucleoside triphosphate hydrolases"/>
    <property type="match status" value="1"/>
</dbReference>
<keyword evidence="1" id="KW-0677">Repeat</keyword>
<dbReference type="Proteomes" id="UP000027222">
    <property type="component" value="Unassembled WGS sequence"/>
</dbReference>